<keyword evidence="3" id="KW-1185">Reference proteome</keyword>
<proteinExistence type="predicted"/>
<feature type="signal peptide" evidence="1">
    <location>
        <begin position="1"/>
        <end position="16"/>
    </location>
</feature>
<evidence type="ECO:0008006" key="4">
    <source>
        <dbReference type="Google" id="ProtNLM"/>
    </source>
</evidence>
<dbReference type="EMBL" id="MU003778">
    <property type="protein sequence ID" value="KAF2723073.1"/>
    <property type="molecule type" value="Genomic_DNA"/>
</dbReference>
<feature type="chain" id="PRO_5040473996" description="Secreted protein" evidence="1">
    <location>
        <begin position="17"/>
        <end position="171"/>
    </location>
</feature>
<comment type="caution">
    <text evidence="2">The sequence shown here is derived from an EMBL/GenBank/DDBJ whole genome shotgun (WGS) entry which is preliminary data.</text>
</comment>
<sequence length="171" mass="19008">MRFLLLSFFLKIGLHALLNLLLSHSLSDVWSCSSRTMVHGVAELRPARQYRLRMVCKRRSGPWSRGAWNSVTMRRRKSVQQYKRKEKTFFQIPPISRILQLFSHVGGGLVLGGSGSGGLNYSIYSTEPLLALDSTQHRSFAGSLLHSPESGSCGVGGLCCLLRDNAYGTFC</sequence>
<evidence type="ECO:0000313" key="2">
    <source>
        <dbReference type="EMBL" id="KAF2723073.1"/>
    </source>
</evidence>
<evidence type="ECO:0000256" key="1">
    <source>
        <dbReference type="SAM" id="SignalP"/>
    </source>
</evidence>
<dbReference type="Proteomes" id="UP000799441">
    <property type="component" value="Unassembled WGS sequence"/>
</dbReference>
<gene>
    <name evidence="2" type="ORF">K431DRAFT_31857</name>
</gene>
<keyword evidence="1" id="KW-0732">Signal</keyword>
<dbReference type="AlphaFoldDB" id="A0A9P4URS1"/>
<organism evidence="2 3">
    <name type="scientific">Polychaeton citri CBS 116435</name>
    <dbReference type="NCBI Taxonomy" id="1314669"/>
    <lineage>
        <taxon>Eukaryota</taxon>
        <taxon>Fungi</taxon>
        <taxon>Dikarya</taxon>
        <taxon>Ascomycota</taxon>
        <taxon>Pezizomycotina</taxon>
        <taxon>Dothideomycetes</taxon>
        <taxon>Dothideomycetidae</taxon>
        <taxon>Capnodiales</taxon>
        <taxon>Capnodiaceae</taxon>
        <taxon>Polychaeton</taxon>
    </lineage>
</organism>
<protein>
    <recommendedName>
        <fullName evidence="4">Secreted protein</fullName>
    </recommendedName>
</protein>
<reference evidence="2" key="1">
    <citation type="journal article" date="2020" name="Stud. Mycol.">
        <title>101 Dothideomycetes genomes: a test case for predicting lifestyles and emergence of pathogens.</title>
        <authorList>
            <person name="Haridas S."/>
            <person name="Albert R."/>
            <person name="Binder M."/>
            <person name="Bloem J."/>
            <person name="Labutti K."/>
            <person name="Salamov A."/>
            <person name="Andreopoulos B."/>
            <person name="Baker S."/>
            <person name="Barry K."/>
            <person name="Bills G."/>
            <person name="Bluhm B."/>
            <person name="Cannon C."/>
            <person name="Castanera R."/>
            <person name="Culley D."/>
            <person name="Daum C."/>
            <person name="Ezra D."/>
            <person name="Gonzalez J."/>
            <person name="Henrissat B."/>
            <person name="Kuo A."/>
            <person name="Liang C."/>
            <person name="Lipzen A."/>
            <person name="Lutzoni F."/>
            <person name="Magnuson J."/>
            <person name="Mondo S."/>
            <person name="Nolan M."/>
            <person name="Ohm R."/>
            <person name="Pangilinan J."/>
            <person name="Park H.-J."/>
            <person name="Ramirez L."/>
            <person name="Alfaro M."/>
            <person name="Sun H."/>
            <person name="Tritt A."/>
            <person name="Yoshinaga Y."/>
            <person name="Zwiers L.-H."/>
            <person name="Turgeon B."/>
            <person name="Goodwin S."/>
            <person name="Spatafora J."/>
            <person name="Crous P."/>
            <person name="Grigoriev I."/>
        </authorList>
    </citation>
    <scope>NUCLEOTIDE SEQUENCE</scope>
    <source>
        <strain evidence="2">CBS 116435</strain>
    </source>
</reference>
<accession>A0A9P4URS1</accession>
<evidence type="ECO:0000313" key="3">
    <source>
        <dbReference type="Proteomes" id="UP000799441"/>
    </source>
</evidence>
<name>A0A9P4URS1_9PEZI</name>